<comment type="miscellaneous">
    <text evidence="16">The active site is a redox-active disulfide bond.</text>
</comment>
<dbReference type="GO" id="GO:0004148">
    <property type="term" value="F:dihydrolipoyl dehydrogenase (NADH) activity"/>
    <property type="evidence" value="ECO:0007669"/>
    <property type="project" value="UniProtKB-EC"/>
</dbReference>
<comment type="caution">
    <text evidence="19">The sequence shown here is derived from an EMBL/GenBank/DDBJ whole genome shotgun (WGS) entry which is preliminary data.</text>
</comment>
<evidence type="ECO:0000259" key="18">
    <source>
        <dbReference type="Pfam" id="PF07992"/>
    </source>
</evidence>
<feature type="binding site" evidence="14">
    <location>
        <begin position="151"/>
        <end position="153"/>
    </location>
    <ligand>
        <name>FAD</name>
        <dbReference type="ChEBI" id="CHEBI:57692"/>
    </ligand>
</feature>
<dbReference type="PROSITE" id="PS00076">
    <property type="entry name" value="PYRIDINE_REDOX_1"/>
    <property type="match status" value="1"/>
</dbReference>
<comment type="similarity">
    <text evidence="2 16">Belongs to the class-I pyridine nucleotide-disulfide oxidoreductase family.</text>
</comment>
<evidence type="ECO:0000256" key="12">
    <source>
        <dbReference type="ARBA" id="ARBA00049187"/>
    </source>
</evidence>
<dbReference type="Gene3D" id="3.50.50.60">
    <property type="entry name" value="FAD/NAD(P)-binding domain"/>
    <property type="match status" value="2"/>
</dbReference>
<dbReference type="Proteomes" id="UP000031972">
    <property type="component" value="Unassembled WGS sequence"/>
</dbReference>
<evidence type="ECO:0000256" key="2">
    <source>
        <dbReference type="ARBA" id="ARBA00007532"/>
    </source>
</evidence>
<feature type="binding site" evidence="14">
    <location>
        <position position="280"/>
    </location>
    <ligand>
        <name>NAD(+)</name>
        <dbReference type="ChEBI" id="CHEBI:57540"/>
    </ligand>
</feature>
<dbReference type="SUPFAM" id="SSF55424">
    <property type="entry name" value="FAD/NAD-linked reductases, dimerisation (C-terminal) domain"/>
    <property type="match status" value="1"/>
</dbReference>
<evidence type="ECO:0000313" key="19">
    <source>
        <dbReference type="EMBL" id="KIL45925.1"/>
    </source>
</evidence>
<evidence type="ECO:0000256" key="5">
    <source>
        <dbReference type="ARBA" id="ARBA00022490"/>
    </source>
</evidence>
<dbReference type="PRINTS" id="PR00368">
    <property type="entry name" value="FADPNR"/>
</dbReference>
<feature type="active site" description="Proton acceptor" evidence="13">
    <location>
        <position position="453"/>
    </location>
</feature>
<dbReference type="InterPro" id="IPR001100">
    <property type="entry name" value="Pyr_nuc-diS_OxRdtase"/>
</dbReference>
<dbReference type="PIRSF" id="PIRSF000350">
    <property type="entry name" value="Mercury_reductase_MerA"/>
    <property type="match status" value="1"/>
</dbReference>
<proteinExistence type="inferred from homology"/>
<evidence type="ECO:0000256" key="9">
    <source>
        <dbReference type="ARBA" id="ARBA00023027"/>
    </source>
</evidence>
<feature type="domain" description="Pyridine nucleotide-disulphide oxidoreductase dimerisation" evidence="17">
    <location>
        <begin position="355"/>
        <end position="464"/>
    </location>
</feature>
<keyword evidence="10" id="KW-1015">Disulfide bond</keyword>
<evidence type="ECO:0000256" key="8">
    <source>
        <dbReference type="ARBA" id="ARBA00023002"/>
    </source>
</evidence>
<evidence type="ECO:0000256" key="16">
    <source>
        <dbReference type="RuleBase" id="RU003692"/>
    </source>
</evidence>
<dbReference type="NCBIfam" id="TIGR01350">
    <property type="entry name" value="lipoamide_DH"/>
    <property type="match status" value="1"/>
</dbReference>
<comment type="catalytic activity">
    <reaction evidence="12 16">
        <text>N(6)-[(R)-dihydrolipoyl]-L-lysyl-[protein] + NAD(+) = N(6)-[(R)-lipoyl]-L-lysyl-[protein] + NADH + H(+)</text>
        <dbReference type="Rhea" id="RHEA:15045"/>
        <dbReference type="Rhea" id="RHEA-COMP:10474"/>
        <dbReference type="Rhea" id="RHEA-COMP:10475"/>
        <dbReference type="ChEBI" id="CHEBI:15378"/>
        <dbReference type="ChEBI" id="CHEBI:57540"/>
        <dbReference type="ChEBI" id="CHEBI:57945"/>
        <dbReference type="ChEBI" id="CHEBI:83099"/>
        <dbReference type="ChEBI" id="CHEBI:83100"/>
        <dbReference type="EC" id="1.8.1.4"/>
    </reaction>
</comment>
<gene>
    <name evidence="19" type="ORF">KR50_26000</name>
</gene>
<dbReference type="SUPFAM" id="SSF51905">
    <property type="entry name" value="FAD/NAD(P)-binding domain"/>
    <property type="match status" value="1"/>
</dbReference>
<dbReference type="InterPro" id="IPR004099">
    <property type="entry name" value="Pyr_nucl-diS_OxRdtase_dimer"/>
</dbReference>
<keyword evidence="8 16" id="KW-0560">Oxidoreductase</keyword>
<evidence type="ECO:0000256" key="15">
    <source>
        <dbReference type="PIRSR" id="PIRSR000350-4"/>
    </source>
</evidence>
<feature type="binding site" evidence="14">
    <location>
        <position position="211"/>
    </location>
    <ligand>
        <name>NAD(+)</name>
        <dbReference type="ChEBI" id="CHEBI:57540"/>
    </ligand>
</feature>
<dbReference type="Pfam" id="PF02852">
    <property type="entry name" value="Pyr_redox_dim"/>
    <property type="match status" value="1"/>
</dbReference>
<dbReference type="GO" id="GO:0006103">
    <property type="term" value="P:2-oxoglutarate metabolic process"/>
    <property type="evidence" value="ECO:0007669"/>
    <property type="project" value="TreeGrafter"/>
</dbReference>
<comment type="cofactor">
    <cofactor evidence="14 16">
        <name>FAD</name>
        <dbReference type="ChEBI" id="CHEBI:57692"/>
    </cofactor>
    <text evidence="14 16">Binds 1 FAD per subunit.</text>
</comment>
<protein>
    <recommendedName>
        <fullName evidence="4 16">Dihydrolipoyl dehydrogenase</fullName>
        <ecNumber evidence="3 16">1.8.1.4</ecNumber>
    </recommendedName>
</protein>
<evidence type="ECO:0000256" key="3">
    <source>
        <dbReference type="ARBA" id="ARBA00012608"/>
    </source>
</evidence>
<dbReference type="PANTHER" id="PTHR22912:SF217">
    <property type="entry name" value="DIHYDROLIPOYL DEHYDROGENASE"/>
    <property type="match status" value="1"/>
</dbReference>
<accession>A0A0C2R6Q4</accession>
<dbReference type="AlphaFoldDB" id="A0A0C2R6Q4"/>
<reference evidence="19 20" key="1">
    <citation type="submission" date="2015-01" db="EMBL/GenBank/DDBJ databases">
        <title>Jeotgalibacillus campisalis genome sequencing.</title>
        <authorList>
            <person name="Goh K.M."/>
            <person name="Chan K.-G."/>
            <person name="Yaakop A.S."/>
            <person name="Ee R."/>
            <person name="Gan H.M."/>
            <person name="Chan C.S."/>
        </authorList>
    </citation>
    <scope>NUCLEOTIDE SEQUENCE [LARGE SCALE GENOMIC DNA]</scope>
    <source>
        <strain evidence="19 20">SF-57</strain>
    </source>
</reference>
<feature type="binding site" evidence="14">
    <location>
        <position position="51"/>
    </location>
    <ligand>
        <name>FAD</name>
        <dbReference type="ChEBI" id="CHEBI:57692"/>
    </ligand>
</feature>
<dbReference type="InterPro" id="IPR036188">
    <property type="entry name" value="FAD/NAD-bd_sf"/>
</dbReference>
<dbReference type="GO" id="GO:0005737">
    <property type="term" value="C:cytoplasm"/>
    <property type="evidence" value="ECO:0007669"/>
    <property type="project" value="UniProtKB-SubCell"/>
</dbReference>
<feature type="binding site" evidence="14">
    <location>
        <position position="320"/>
    </location>
    <ligand>
        <name>FAD</name>
        <dbReference type="ChEBI" id="CHEBI:57692"/>
    </ligand>
</feature>
<dbReference type="Pfam" id="PF07992">
    <property type="entry name" value="Pyr_redox_2"/>
    <property type="match status" value="1"/>
</dbReference>
<evidence type="ECO:0000256" key="10">
    <source>
        <dbReference type="ARBA" id="ARBA00023157"/>
    </source>
</evidence>
<evidence type="ECO:0000256" key="6">
    <source>
        <dbReference type="ARBA" id="ARBA00022630"/>
    </source>
</evidence>
<keyword evidence="9 14" id="KW-0520">NAD</keyword>
<dbReference type="PATRIC" id="fig|220754.4.peg.2615"/>
<dbReference type="InterPro" id="IPR016156">
    <property type="entry name" value="FAD/NAD-linked_Rdtase_dimer_sf"/>
</dbReference>
<evidence type="ECO:0000256" key="14">
    <source>
        <dbReference type="PIRSR" id="PIRSR000350-3"/>
    </source>
</evidence>
<dbReference type="OrthoDB" id="9800167at2"/>
<dbReference type="Gene3D" id="3.30.390.30">
    <property type="match status" value="1"/>
</dbReference>
<organism evidence="19 20">
    <name type="scientific">Jeotgalibacillus campisalis</name>
    <dbReference type="NCBI Taxonomy" id="220754"/>
    <lineage>
        <taxon>Bacteria</taxon>
        <taxon>Bacillati</taxon>
        <taxon>Bacillota</taxon>
        <taxon>Bacilli</taxon>
        <taxon>Bacillales</taxon>
        <taxon>Caryophanaceae</taxon>
        <taxon>Jeotgalibacillus</taxon>
    </lineage>
</organism>
<dbReference type="EMBL" id="JXRR01000017">
    <property type="protein sequence ID" value="KIL45925.1"/>
    <property type="molecule type" value="Genomic_DNA"/>
</dbReference>
<name>A0A0C2R6Q4_9BACL</name>
<keyword evidence="7 14" id="KW-0274">FAD</keyword>
<keyword evidence="6 16" id="KW-0285">Flavoprotein</keyword>
<keyword evidence="11 16" id="KW-0676">Redox-active center</keyword>
<dbReference type="EC" id="1.8.1.4" evidence="3 16"/>
<feature type="disulfide bond" description="Redox-active" evidence="15">
    <location>
        <begin position="42"/>
        <end position="47"/>
    </location>
</feature>
<dbReference type="PANTHER" id="PTHR22912">
    <property type="entry name" value="DISULFIDE OXIDOREDUCTASE"/>
    <property type="match status" value="1"/>
</dbReference>
<evidence type="ECO:0000256" key="11">
    <source>
        <dbReference type="ARBA" id="ARBA00023284"/>
    </source>
</evidence>
<evidence type="ECO:0000313" key="20">
    <source>
        <dbReference type="Proteomes" id="UP000031972"/>
    </source>
</evidence>
<comment type="subcellular location">
    <subcellularLocation>
        <location evidence="1">Cytoplasm</location>
    </subcellularLocation>
</comment>
<keyword evidence="20" id="KW-1185">Reference proteome</keyword>
<feature type="binding site" evidence="14">
    <location>
        <position position="114"/>
    </location>
    <ligand>
        <name>FAD</name>
        <dbReference type="ChEBI" id="CHEBI:57692"/>
    </ligand>
</feature>
<evidence type="ECO:0000256" key="4">
    <source>
        <dbReference type="ARBA" id="ARBA00016961"/>
    </source>
</evidence>
<evidence type="ECO:0000256" key="13">
    <source>
        <dbReference type="PIRSR" id="PIRSR000350-2"/>
    </source>
</evidence>
<sequence length="474" mass="50468">MSREYDLVILGGGTGGYVAAIRASQLGLTTAIVEKGKIGGTCLHRGCIPSKALLRSAEVYSTAKHAEQFGVLTGEVSLDFTKVQDRKQGIVDHLHKGVQHLMKQGKIDVYDGFGRILGPSIFSPMPGTISVEMTDGTENEMLIPKNVIVATGSRPRSLPGLELDGSQILSSDQALELEQLPSSLIIVGGGVIGIEWASMMNDFGVEVTVLEYADRIIPTEDQDISSEMQKLLKKKGIKIITGAKVDAESAQSKSGEVSIQADVNGQVETYTAEKILVSVGRQANVEGIGLENTDIQLEKGFIAVNKALQTKESHIYAIGDVIGGLQLAHVASHEGIHAVEHIANMEVAPIDYTLVSKCIYSSPEAASVGMTEQEAKDQGFDVKIGKFPFKAIGKALVFGESDGFVKMIADRKSNDLLGVHMIGPHVTDMISEAGLARVLDATPWEVGQTIHPHPTLSEAIGEAALAVDGKAIHS</sequence>
<evidence type="ECO:0000256" key="7">
    <source>
        <dbReference type="ARBA" id="ARBA00022827"/>
    </source>
</evidence>
<evidence type="ECO:0000256" key="1">
    <source>
        <dbReference type="ARBA" id="ARBA00004496"/>
    </source>
</evidence>
<dbReference type="InterPro" id="IPR023753">
    <property type="entry name" value="FAD/NAD-binding_dom"/>
</dbReference>
<dbReference type="PRINTS" id="PR00411">
    <property type="entry name" value="PNDRDTASEI"/>
</dbReference>
<evidence type="ECO:0000259" key="17">
    <source>
        <dbReference type="Pfam" id="PF02852"/>
    </source>
</evidence>
<dbReference type="InterPro" id="IPR006258">
    <property type="entry name" value="Lipoamide_DH"/>
</dbReference>
<keyword evidence="14" id="KW-0547">Nucleotide-binding</keyword>
<dbReference type="GO" id="GO:0050660">
    <property type="term" value="F:flavin adenine dinucleotide binding"/>
    <property type="evidence" value="ECO:0007669"/>
    <property type="project" value="InterPro"/>
</dbReference>
<keyword evidence="5" id="KW-0963">Cytoplasm</keyword>
<dbReference type="FunFam" id="3.30.390.30:FF:000001">
    <property type="entry name" value="Dihydrolipoyl dehydrogenase"/>
    <property type="match status" value="1"/>
</dbReference>
<feature type="binding site" evidence="14">
    <location>
        <begin position="188"/>
        <end position="195"/>
    </location>
    <ligand>
        <name>NAD(+)</name>
        <dbReference type="ChEBI" id="CHEBI:57540"/>
    </ligand>
</feature>
<dbReference type="InterPro" id="IPR050151">
    <property type="entry name" value="Class-I_Pyr_Nuc-Dis_Oxidored"/>
</dbReference>
<dbReference type="RefSeq" id="WP_041059139.1">
    <property type="nucleotide sequence ID" value="NZ_JXRR01000017.1"/>
</dbReference>
<dbReference type="InterPro" id="IPR012999">
    <property type="entry name" value="Pyr_OxRdtase_I_AS"/>
</dbReference>
<feature type="domain" description="FAD/NAD(P)-binding" evidence="18">
    <location>
        <begin position="5"/>
        <end position="335"/>
    </location>
</feature>